<feature type="compositionally biased region" description="Polar residues" evidence="5">
    <location>
        <begin position="488"/>
        <end position="497"/>
    </location>
</feature>
<dbReference type="InterPro" id="IPR001965">
    <property type="entry name" value="Znf_PHD"/>
</dbReference>
<evidence type="ECO:0000256" key="5">
    <source>
        <dbReference type="SAM" id="MobiDB-lite"/>
    </source>
</evidence>
<evidence type="ECO:0000259" key="6">
    <source>
        <dbReference type="SMART" id="SM00249"/>
    </source>
</evidence>
<dbReference type="AlphaFoldDB" id="A0A7J0E790"/>
<accession>A0A7J0E790</accession>
<dbReference type="InterPro" id="IPR004146">
    <property type="entry name" value="DC1"/>
</dbReference>
<dbReference type="PANTHER" id="PTHR46288:SF27">
    <property type="entry name" value="CYSTEINE_HISTIDINE-RICH C1 DOMAIN FAMILY PROTEIN"/>
    <property type="match status" value="1"/>
</dbReference>
<dbReference type="SMART" id="SM00249">
    <property type="entry name" value="PHD"/>
    <property type="match status" value="3"/>
</dbReference>
<dbReference type="GO" id="GO:0008270">
    <property type="term" value="F:zinc ion binding"/>
    <property type="evidence" value="ECO:0007669"/>
    <property type="project" value="UniProtKB-KW"/>
</dbReference>
<keyword evidence="2" id="KW-0677">Repeat</keyword>
<sequence>MESQKQISDEKLFNEIQTFVEWHPEKSHLYDFAHEHPMTFYHEKFADKDSSTALNPPEKKDEFCCHGCSNPIENAMYGCTETDTCRIFFHKACAELPRKINHTCHKSHPLTLVQYPRRNPPIVPDPQDPSRNPPLIPVPEISKRKCSGCNLPIFQAATYACNEESCKDAILFHKSCLELPPMIPYFKHPSHYLSLNYEFADNSSKFYCTICKEDHEGLNYHCETCDDDYYGIRCIVNETATNTAATGSSSISDESTQGHILTFLREQPSDCLGDDCLICSEKISSQPILHCKECNFSLHIRCALPFTMSVMPPIFKSKFHEHQLNLTHYLAESYESLSWQYCDRCDEFIYPNLPFYYCADCDFADDLTCALLEEYDKAANLLAAGMAAYKNFYPVGMGRSFAHKLGNMTLNHLPVVIKNPSPTVREILEFITEDDKEIFKMIVENDKEIFKMIVEDDQGRKLNDAVEVARSEKYQAGRKILPKDQQDDGGSSSTENKSSAHEITEEEDDQERKLNDAVEVARSEKDSTRKEPLAQIMEIFESKRQDPAFAFGLKYYDTRSQVITSVNGHMISKNLEPVLEALFSIYDDFSAKSKMSQRGKTFIFVILCAAIYSICNTKDAEINECQLLTCWDCFKIAKHAGFEVQFAFYRLRRAVLSYFGLGSTGTALAELDSDDDVAMKELALDDKMANLGKDMDALQEKREVRKTNLLSYSMGSISKDIIIEIVGPNEVWNSWDDEHWDYLSETSEQECRSETSEPERLTLGEEGQKNGTLKLVRYSKAMPAENLMKLIKSFIERKDDEVFLVQKDPAHDCTSTDWASPKSSEELQQKINDCGFHRKHTLSLFKKVKGKSTSNKSNKKVKAEAVCIACELPISDDERVKSYHCAKCQIFLHNFCVNLPKEIAKHPLHPEHPLALDMDTEWLIRSGKTTTCNACGEKFRGSCVYGCQGCNFYLEVQCLFLEPEPTIQSHSHGNLLLLEEKRPTHSPHRCFACGQKIADPSFLRCPPCNISLHFQCPLTSTIASTFHEHALALTPWYIGDADMPNCNICKKEMSAMHPTYYCQECEYVAHIDCATSNATFNVEVEQRSRSIRK</sequence>
<dbReference type="InterPro" id="IPR046349">
    <property type="entry name" value="C1-like_sf"/>
</dbReference>
<evidence type="ECO:0000256" key="1">
    <source>
        <dbReference type="ARBA" id="ARBA00022723"/>
    </source>
</evidence>
<dbReference type="EMBL" id="BJWL01000002">
    <property type="protein sequence ID" value="GFY82270.1"/>
    <property type="molecule type" value="Genomic_DNA"/>
</dbReference>
<comment type="caution">
    <text evidence="7">The sequence shown here is derived from an EMBL/GenBank/DDBJ whole genome shotgun (WGS) entry which is preliminary data.</text>
</comment>
<dbReference type="Pfam" id="PF03107">
    <property type="entry name" value="C1_2"/>
    <property type="match status" value="4"/>
</dbReference>
<keyword evidence="1" id="KW-0479">Metal-binding</keyword>
<dbReference type="PANTHER" id="PTHR46288">
    <property type="entry name" value="PHORBOL-ESTER/DAG-TYPE DOMAIN-CONTAINING PROTEIN"/>
    <property type="match status" value="1"/>
</dbReference>
<dbReference type="OrthoDB" id="1884766at2759"/>
<evidence type="ECO:0000256" key="2">
    <source>
        <dbReference type="ARBA" id="ARBA00022737"/>
    </source>
</evidence>
<proteinExistence type="predicted"/>
<feature type="domain" description="Zinc finger PHD-type" evidence="6">
    <location>
        <begin position="145"/>
        <end position="212"/>
    </location>
</feature>
<feature type="compositionally biased region" description="Basic and acidic residues" evidence="5">
    <location>
        <begin position="476"/>
        <end position="486"/>
    </location>
</feature>
<keyword evidence="4" id="KW-0862">Zinc</keyword>
<evidence type="ECO:0000313" key="8">
    <source>
        <dbReference type="Proteomes" id="UP000585474"/>
    </source>
</evidence>
<evidence type="ECO:0000256" key="3">
    <source>
        <dbReference type="ARBA" id="ARBA00022771"/>
    </source>
</evidence>
<feature type="domain" description="Zinc finger PHD-type" evidence="6">
    <location>
        <begin position="275"/>
        <end position="346"/>
    </location>
</feature>
<name>A0A7J0E790_9ERIC</name>
<evidence type="ECO:0000256" key="4">
    <source>
        <dbReference type="ARBA" id="ARBA00022833"/>
    </source>
</evidence>
<reference evidence="7 8" key="1">
    <citation type="submission" date="2019-07" db="EMBL/GenBank/DDBJ databases">
        <title>De Novo Assembly of kiwifruit Actinidia rufa.</title>
        <authorList>
            <person name="Sugita-Konishi S."/>
            <person name="Sato K."/>
            <person name="Mori E."/>
            <person name="Abe Y."/>
            <person name="Kisaki G."/>
            <person name="Hamano K."/>
            <person name="Suezawa K."/>
            <person name="Otani M."/>
            <person name="Fukuda T."/>
            <person name="Manabe T."/>
            <person name="Gomi K."/>
            <person name="Tabuchi M."/>
            <person name="Akimitsu K."/>
            <person name="Kataoka I."/>
        </authorList>
    </citation>
    <scope>NUCLEOTIDE SEQUENCE [LARGE SCALE GENOMIC DNA]</scope>
    <source>
        <strain evidence="8">cv. Fuchu</strain>
    </source>
</reference>
<keyword evidence="8" id="KW-1185">Reference proteome</keyword>
<feature type="domain" description="Zinc finger PHD-type" evidence="6">
    <location>
        <begin position="866"/>
        <end position="936"/>
    </location>
</feature>
<feature type="region of interest" description="Disordered" evidence="5">
    <location>
        <begin position="476"/>
        <end position="514"/>
    </location>
</feature>
<organism evidence="7 8">
    <name type="scientific">Actinidia rufa</name>
    <dbReference type="NCBI Taxonomy" id="165716"/>
    <lineage>
        <taxon>Eukaryota</taxon>
        <taxon>Viridiplantae</taxon>
        <taxon>Streptophyta</taxon>
        <taxon>Embryophyta</taxon>
        <taxon>Tracheophyta</taxon>
        <taxon>Spermatophyta</taxon>
        <taxon>Magnoliopsida</taxon>
        <taxon>eudicotyledons</taxon>
        <taxon>Gunneridae</taxon>
        <taxon>Pentapetalae</taxon>
        <taxon>asterids</taxon>
        <taxon>Ericales</taxon>
        <taxon>Actinidiaceae</taxon>
        <taxon>Actinidia</taxon>
    </lineage>
</organism>
<dbReference type="SUPFAM" id="SSF57889">
    <property type="entry name" value="Cysteine-rich domain"/>
    <property type="match status" value="7"/>
</dbReference>
<evidence type="ECO:0000313" key="7">
    <source>
        <dbReference type="EMBL" id="GFY82270.1"/>
    </source>
</evidence>
<gene>
    <name evidence="7" type="ORF">Acr_02g0005100</name>
</gene>
<dbReference type="Proteomes" id="UP000585474">
    <property type="component" value="Unassembled WGS sequence"/>
</dbReference>
<keyword evidence="3" id="KW-0863">Zinc-finger</keyword>
<protein>
    <recommendedName>
        <fullName evidence="6">Zinc finger PHD-type domain-containing protein</fullName>
    </recommendedName>
</protein>
<dbReference type="Gene3D" id="3.30.60.20">
    <property type="match status" value="1"/>
</dbReference>